<evidence type="ECO:0000256" key="3">
    <source>
        <dbReference type="ARBA" id="ARBA00022490"/>
    </source>
</evidence>
<organism evidence="5 6">
    <name type="scientific">Pasteurella dagmatis ATCC 43325</name>
    <dbReference type="NCBI Taxonomy" id="667128"/>
    <lineage>
        <taxon>Bacteria</taxon>
        <taxon>Pseudomonadati</taxon>
        <taxon>Pseudomonadota</taxon>
        <taxon>Gammaproteobacteria</taxon>
        <taxon>Pasteurellales</taxon>
        <taxon>Pasteurellaceae</taxon>
        <taxon>Pasteurella</taxon>
    </lineage>
</organism>
<dbReference type="HOGENOM" id="CLU_153199_0_0_6"/>
<dbReference type="EC" id="2.8.1.-" evidence="5"/>
<dbReference type="PANTHER" id="PTHR37010:SF1">
    <property type="entry name" value="SULFURTRANSFERASE TUSE"/>
    <property type="match status" value="1"/>
</dbReference>
<accession>C9PQM2</accession>
<sequence length="139" mass="15840">MLSTNLAPHVGAFCYNKHSSKCGQFLENKKMIEVNNIQIETDAYGYLLDLNQWNEDVAQAIAQLENIELTEAHWEVIYFVRNFYQEYKTSPAIRMLVKAMAQNLGEEKGNSRYLQRLFPDGPAKQATKLAGLPKPAKCL</sequence>
<evidence type="ECO:0000256" key="4">
    <source>
        <dbReference type="ARBA" id="ARBA00022679"/>
    </source>
</evidence>
<comment type="caution">
    <text evidence="5">The sequence shown here is derived from an EMBL/GenBank/DDBJ whole genome shotgun (WGS) entry which is preliminary data.</text>
</comment>
<proteinExistence type="inferred from homology"/>
<evidence type="ECO:0000313" key="6">
    <source>
        <dbReference type="Proteomes" id="UP000005519"/>
    </source>
</evidence>
<dbReference type="GO" id="GO:0005737">
    <property type="term" value="C:cytoplasm"/>
    <property type="evidence" value="ECO:0007669"/>
    <property type="project" value="UniProtKB-SubCell"/>
</dbReference>
<reference evidence="5 6" key="1">
    <citation type="submission" date="2009-10" db="EMBL/GenBank/DDBJ databases">
        <authorList>
            <person name="Muzny D."/>
            <person name="Qin X."/>
            <person name="Deng J."/>
            <person name="Jiang H."/>
            <person name="Liu Y."/>
            <person name="Qu J."/>
            <person name="Song X.-Z."/>
            <person name="Zhang L."/>
            <person name="Thornton R."/>
            <person name="Coyle M."/>
            <person name="Francisco L."/>
            <person name="Jackson L."/>
            <person name="Javaid M."/>
            <person name="Korchina V."/>
            <person name="Kovar C."/>
            <person name="Mata R."/>
            <person name="Mathew T."/>
            <person name="Ngo R."/>
            <person name="Nguyen L."/>
            <person name="Nguyen N."/>
            <person name="Okwuonu G."/>
            <person name="Ongeri F."/>
            <person name="Pham C."/>
            <person name="Simmons D."/>
            <person name="Wilczek-Boney K."/>
            <person name="Hale W."/>
            <person name="Jakkamsetti A."/>
            <person name="Pham P."/>
            <person name="Ruth R."/>
            <person name="San Lucas F."/>
            <person name="Warren J."/>
            <person name="Zhang J."/>
            <person name="Zhao Z."/>
            <person name="Zhou C."/>
            <person name="Zhu D."/>
            <person name="Lee S."/>
            <person name="Bess C."/>
            <person name="Blankenburg K."/>
            <person name="Forbes L."/>
            <person name="Fu Q."/>
            <person name="Gubbala S."/>
            <person name="Hirani K."/>
            <person name="Jayaseelan J.C."/>
            <person name="Lara F."/>
            <person name="Munidasa M."/>
            <person name="Palculict T."/>
            <person name="Patil S."/>
            <person name="Pu L.-L."/>
            <person name="Saada N."/>
            <person name="Tang L."/>
            <person name="Weissenberger G."/>
            <person name="Zhu Y."/>
            <person name="Hemphill L."/>
            <person name="Shang Y."/>
            <person name="Youmans B."/>
            <person name="Ayvaz T."/>
            <person name="Ross M."/>
            <person name="Santibanez J."/>
            <person name="Aqrawi P."/>
            <person name="Gross S."/>
            <person name="Joshi V."/>
            <person name="Fowler G."/>
            <person name="Nazareth L."/>
            <person name="Reid J."/>
            <person name="Worley K."/>
            <person name="Petrosino J."/>
            <person name="Highlander S."/>
            <person name="Gibbs R."/>
        </authorList>
    </citation>
    <scope>NUCLEOTIDE SEQUENCE [LARGE SCALE GENOMIC DNA]</scope>
    <source>
        <strain evidence="5 6">ATCC 43325</strain>
    </source>
</reference>
<dbReference type="EMBL" id="ACZR01000013">
    <property type="protein sequence ID" value="EEX50144.1"/>
    <property type="molecule type" value="Genomic_DNA"/>
</dbReference>
<dbReference type="FunFam" id="1.10.10.370:FF:000001">
    <property type="entry name" value="Sulfurtransferase"/>
    <property type="match status" value="1"/>
</dbReference>
<dbReference type="NCBIfam" id="TIGR03342">
    <property type="entry name" value="dsrC_tusE_dsvC"/>
    <property type="match status" value="1"/>
</dbReference>
<evidence type="ECO:0000256" key="1">
    <source>
        <dbReference type="ARBA" id="ARBA00004496"/>
    </source>
</evidence>
<dbReference type="Pfam" id="PF04358">
    <property type="entry name" value="DsrC"/>
    <property type="match status" value="1"/>
</dbReference>
<keyword evidence="6" id="KW-1185">Reference proteome</keyword>
<dbReference type="GO" id="GO:0016740">
    <property type="term" value="F:transferase activity"/>
    <property type="evidence" value="ECO:0007669"/>
    <property type="project" value="UniProtKB-KW"/>
</dbReference>
<dbReference type="SUPFAM" id="SSF69721">
    <property type="entry name" value="DsrC, the gamma subunit of dissimilatory sulfite reductase"/>
    <property type="match status" value="1"/>
</dbReference>
<dbReference type="GO" id="GO:0002143">
    <property type="term" value="P:tRNA wobble position uridine thiolation"/>
    <property type="evidence" value="ECO:0007669"/>
    <property type="project" value="TreeGrafter"/>
</dbReference>
<evidence type="ECO:0000256" key="2">
    <source>
        <dbReference type="ARBA" id="ARBA00005718"/>
    </source>
</evidence>
<dbReference type="PANTHER" id="PTHR37010">
    <property type="entry name" value="SULFURTRANSFERASE TUSE"/>
    <property type="match status" value="1"/>
</dbReference>
<dbReference type="Gene3D" id="1.10.10.370">
    <property type="entry name" value="DsrC-like protein, C-terminal domain"/>
    <property type="match status" value="1"/>
</dbReference>
<dbReference type="Proteomes" id="UP000005519">
    <property type="component" value="Unassembled WGS sequence"/>
</dbReference>
<comment type="similarity">
    <text evidence="2">Belongs to the DsrC/TusE family.</text>
</comment>
<protein>
    <submittedName>
        <fullName evidence="5">Sulfur relay protein, TusE/DsrC/DsvC family</fullName>
        <ecNumber evidence="5">2.8.1.-</ecNumber>
    </submittedName>
</protein>
<dbReference type="STRING" id="667128.HMPREF0621_1215"/>
<dbReference type="InterPro" id="IPR042072">
    <property type="entry name" value="DsrC-like_C"/>
</dbReference>
<keyword evidence="3" id="KW-0963">Cytoplasm</keyword>
<dbReference type="InterPro" id="IPR007453">
    <property type="entry name" value="DsrC/TusE"/>
</dbReference>
<name>C9PQM2_9PAST</name>
<gene>
    <name evidence="5" type="primary">tusE</name>
    <name evidence="5" type="ORF">HMPREF0621_1215</name>
</gene>
<evidence type="ECO:0000313" key="5">
    <source>
        <dbReference type="EMBL" id="EEX50144.1"/>
    </source>
</evidence>
<keyword evidence="4 5" id="KW-0808">Transferase</keyword>
<comment type="subcellular location">
    <subcellularLocation>
        <location evidence="1">Cytoplasm</location>
    </subcellularLocation>
</comment>
<dbReference type="InterPro" id="IPR025526">
    <property type="entry name" value="DsrC-like_dom_sf"/>
</dbReference>
<dbReference type="AlphaFoldDB" id="C9PQM2"/>
<dbReference type="Gene3D" id="3.30.1420.10">
    <property type="match status" value="1"/>
</dbReference>
<dbReference type="GO" id="GO:0097163">
    <property type="term" value="F:sulfur carrier activity"/>
    <property type="evidence" value="ECO:0007669"/>
    <property type="project" value="TreeGrafter"/>
</dbReference>
<dbReference type="InterPro" id="IPR043163">
    <property type="entry name" value="DsrC-like_N"/>
</dbReference>